<evidence type="ECO:0000313" key="44">
    <source>
        <dbReference type="Proteomes" id="UP000034597"/>
    </source>
</evidence>
<evidence type="ECO:0000313" key="22">
    <source>
        <dbReference type="EMBL" id="KKH84858.1"/>
    </source>
</evidence>
<dbReference type="Proteomes" id="UP000034817">
    <property type="component" value="Unassembled WGS sequence"/>
</dbReference>
<dbReference type="Proteomes" id="UP000034188">
    <property type="component" value="Unassembled WGS sequence"/>
</dbReference>
<evidence type="ECO:0000313" key="11">
    <source>
        <dbReference type="EMBL" id="KKG98920.1"/>
    </source>
</evidence>
<dbReference type="EMBL" id="JJQS01000023">
    <property type="protein sequence ID" value="KKH77814.1"/>
    <property type="molecule type" value="Genomic_DNA"/>
</dbReference>
<evidence type="ECO:0000313" key="32">
    <source>
        <dbReference type="Proteomes" id="UP000033933"/>
    </source>
</evidence>
<evidence type="ECO:0000313" key="39">
    <source>
        <dbReference type="Proteomes" id="UP000034253"/>
    </source>
</evidence>
<evidence type="ECO:0000313" key="46">
    <source>
        <dbReference type="Proteomes" id="UP000034692"/>
    </source>
</evidence>
<dbReference type="Proteomes" id="UP000034872">
    <property type="component" value="Unassembled WGS sequence"/>
</dbReference>
<dbReference type="Proteomes" id="UP000034021">
    <property type="component" value="Unassembled WGS sequence"/>
</dbReference>
<dbReference type="EMBL" id="JJOU01000232">
    <property type="protein sequence ID" value="KKG07251.1"/>
    <property type="molecule type" value="Genomic_DNA"/>
</dbReference>
<dbReference type="EMBL" id="JJPU01000154">
    <property type="protein sequence ID" value="KKG94407.1"/>
    <property type="molecule type" value="Genomic_DNA"/>
</dbReference>
<dbReference type="EMBL" id="JJQM01000073">
    <property type="protein sequence ID" value="KKH55737.1"/>
    <property type="molecule type" value="Genomic_DNA"/>
</dbReference>
<evidence type="ECO:0000313" key="48">
    <source>
        <dbReference type="Proteomes" id="UP000034817"/>
    </source>
</evidence>
<evidence type="ECO:0000313" key="10">
    <source>
        <dbReference type="EMBL" id="KKG97569.1"/>
    </source>
</evidence>
<protein>
    <submittedName>
        <fullName evidence="7">Uncharacterized protein</fullName>
    </submittedName>
</protein>
<proteinExistence type="predicted"/>
<dbReference type="Proteomes" id="UP000034547">
    <property type="component" value="Unassembled WGS sequence"/>
</dbReference>
<evidence type="ECO:0000313" key="12">
    <source>
        <dbReference type="EMBL" id="KKH34081.1"/>
    </source>
</evidence>
<evidence type="ECO:0000313" key="42">
    <source>
        <dbReference type="Proteomes" id="UP000034547"/>
    </source>
</evidence>
<evidence type="ECO:0000313" key="24">
    <source>
        <dbReference type="EMBL" id="KKH96060.1"/>
    </source>
</evidence>
<evidence type="ECO:0000313" key="20">
    <source>
        <dbReference type="EMBL" id="KKH77814.1"/>
    </source>
</evidence>
<evidence type="ECO:0000256" key="1">
    <source>
        <dbReference type="SAM" id="Phobius"/>
    </source>
</evidence>
<evidence type="ECO:0000313" key="23">
    <source>
        <dbReference type="EMBL" id="KKH86730.1"/>
    </source>
</evidence>
<evidence type="ECO:0000313" key="5">
    <source>
        <dbReference type="EMBL" id="KKG57921.1"/>
    </source>
</evidence>
<dbReference type="EMBL" id="JJQW01000088">
    <property type="protein sequence ID" value="KKH86730.1"/>
    <property type="molecule type" value="Genomic_DNA"/>
</dbReference>
<dbReference type="EMBL" id="JJQH01000199">
    <property type="protein sequence ID" value="KKH34081.1"/>
    <property type="molecule type" value="Genomic_DNA"/>
</dbReference>
<feature type="transmembrane region" description="Helical" evidence="1">
    <location>
        <begin position="20"/>
        <end position="37"/>
    </location>
</feature>
<dbReference type="Proteomes" id="UP000034692">
    <property type="component" value="Unassembled WGS sequence"/>
</dbReference>
<evidence type="ECO:0000313" key="33">
    <source>
        <dbReference type="Proteomes" id="UP000034021"/>
    </source>
</evidence>
<dbReference type="EMBL" id="JJRA01000082">
    <property type="protein sequence ID" value="KKI03611.1"/>
    <property type="molecule type" value="Genomic_DNA"/>
</dbReference>
<dbReference type="EMBL" id="JJPW01000105">
    <property type="protein sequence ID" value="KKG97569.1"/>
    <property type="molecule type" value="Genomic_DNA"/>
</dbReference>
<evidence type="ECO:0000313" key="30">
    <source>
        <dbReference type="Proteomes" id="UP000033864"/>
    </source>
</evidence>
<reference evidence="28 29" key="1">
    <citation type="journal article" date="2015" name="ISME J.">
        <title>Genomic and phenotypic differentiation among Methanosarcina mazei populations from Columbia River sediment.</title>
        <authorList>
            <person name="Youngblut N.D."/>
            <person name="Wirth J.S."/>
            <person name="Henriksen J.R."/>
            <person name="Smith M."/>
            <person name="Simon H."/>
            <person name="Metcalf W.W."/>
            <person name="Whitaker R.J."/>
        </authorList>
    </citation>
    <scope>NUCLEOTIDE SEQUENCE [LARGE SCALE GENOMIC DNA]</scope>
    <source>
        <strain evidence="13 47">1.H.A.1A.1</strain>
        <strain evidence="12 33">1.H.A.1A.3</strain>
        <strain evidence="14 30">1.H.A.1A.6</strain>
        <strain evidence="15 38">1.H.A.2.3</strain>
        <strain evidence="17 46">1.H.A.2.7</strain>
        <strain evidence="16">1.H.A.2.8</strain>
        <strain evidence="18 32">1.H.M.0.1</strain>
        <strain evidence="19 51">1.H.M.1A.1</strain>
        <strain evidence="20 34">1.H.M.1A.2</strain>
        <strain evidence="21 49">1.H.M.1A.3</strain>
        <strain evidence="22 28">1.H.M.2.2</strain>
        <strain evidence="23 52">1.H.M.2.3</strain>
        <strain evidence="25 45">1.H.M.2.4</strain>
        <strain evidence="24 50">1.H.T.2.1</strain>
        <strain evidence="26 31">1.H.T.2.3</strain>
        <strain evidence="27 42">1.H.T.2.5</strain>
        <strain evidence="3 36">2.F.A.2.3</strain>
        <strain evidence="2 44">2.F.T.0.2</strain>
        <strain evidence="4 35">2.F.T.2.6</strain>
        <strain evidence="5 37">3.F.T.1A.1</strain>
        <strain evidence="6 40">3.F.T.1A.2</strain>
        <strain evidence="7 43">3.F.T.1A.4</strain>
        <strain evidence="8 48">3.H.A.2.4</strain>
        <strain evidence="9 41">3.H.M.1B.1</strain>
        <strain evidence="11 29">3.H.M.1B.2</strain>
        <strain evidence="10 39">3.H.M.1B.5</strain>
    </source>
</reference>
<evidence type="ECO:0000313" key="43">
    <source>
        <dbReference type="Proteomes" id="UP000034566"/>
    </source>
</evidence>
<dbReference type="EMBL" id="JJQJ01000199">
    <property type="protein sequence ID" value="KKH44947.1"/>
    <property type="molecule type" value="Genomic_DNA"/>
</dbReference>
<dbReference type="Proteomes" id="UP000034937">
    <property type="component" value="Unassembled WGS sequence"/>
</dbReference>
<dbReference type="Proteomes" id="UP000034253">
    <property type="component" value="Unassembled WGS sequence"/>
</dbReference>
<dbReference type="Proteomes" id="UP000033814">
    <property type="component" value="Unassembled WGS sequence"/>
</dbReference>
<dbReference type="Proteomes" id="UP000034597">
    <property type="component" value="Unassembled WGS sequence"/>
</dbReference>
<evidence type="ECO:0000313" key="4">
    <source>
        <dbReference type="EMBL" id="KKG07251.1"/>
    </source>
</evidence>
<evidence type="ECO:0000313" key="34">
    <source>
        <dbReference type="Proteomes" id="UP000034040"/>
    </source>
</evidence>
<keyword evidence="1" id="KW-1133">Transmembrane helix</keyword>
<accession>A0A0F8GL08</accession>
<dbReference type="EMBL" id="JJPV01000076">
    <property type="protein sequence ID" value="KKG98920.1"/>
    <property type="molecule type" value="Genomic_DNA"/>
</dbReference>
<evidence type="ECO:0000313" key="47">
    <source>
        <dbReference type="Proteomes" id="UP000034758"/>
    </source>
</evidence>
<sequence length="59" mass="6474">MFDGSIVQGGWLGNTAKDHGGTGLLLVLSILLVLNIYWFKHFIGLSILLVLICNQLIFS</sequence>
<dbReference type="EMBL" id="JJOR01000084">
    <property type="protein sequence ID" value="KKG04012.1"/>
    <property type="molecule type" value="Genomic_DNA"/>
</dbReference>
<dbReference type="EMBL" id="JJQV01000039">
    <property type="protein sequence ID" value="KKH84858.1"/>
    <property type="molecule type" value="Genomic_DNA"/>
</dbReference>
<dbReference type="EMBL" id="JJQP01000314">
    <property type="protein sequence ID" value="KKH60550.1"/>
    <property type="molecule type" value="Genomic_DNA"/>
</dbReference>
<dbReference type="Proteomes" id="UP000034842">
    <property type="component" value="Unassembled WGS sequence"/>
</dbReference>
<evidence type="ECO:0000313" key="31">
    <source>
        <dbReference type="Proteomes" id="UP000033885"/>
    </source>
</evidence>
<dbReference type="Proteomes" id="UP000034142">
    <property type="component" value="Unassembled WGS sequence"/>
</dbReference>
<evidence type="ECO:0000313" key="2">
    <source>
        <dbReference type="EMBL" id="KKG03158.1"/>
    </source>
</evidence>
<evidence type="ECO:0000313" key="35">
    <source>
        <dbReference type="Proteomes" id="UP000034047"/>
    </source>
</evidence>
<dbReference type="Proteomes" id="UP000034047">
    <property type="component" value="Unassembled WGS sequence"/>
</dbReference>
<dbReference type="Proteomes" id="UP000034925">
    <property type="component" value="Unassembled WGS sequence"/>
</dbReference>
<dbReference type="EMBL" id="JJPK01000014">
    <property type="protein sequence ID" value="KKG65086.1"/>
    <property type="molecule type" value="Genomic_DNA"/>
</dbReference>
<feature type="transmembrane region" description="Helical" evidence="1">
    <location>
        <begin position="42"/>
        <end position="58"/>
    </location>
</feature>
<dbReference type="Proteomes" id="UP000034668">
    <property type="component" value="Unassembled WGS sequence"/>
</dbReference>
<dbReference type="EMBL" id="JJQX01000053">
    <property type="protein sequence ID" value="KKH97870.1"/>
    <property type="molecule type" value="Genomic_DNA"/>
</dbReference>
<evidence type="ECO:0000313" key="28">
    <source>
        <dbReference type="Proteomes" id="UP000033814"/>
    </source>
</evidence>
<evidence type="ECO:0000313" key="49">
    <source>
        <dbReference type="Proteomes" id="UP000034842"/>
    </source>
</evidence>
<evidence type="ECO:0000313" key="29">
    <source>
        <dbReference type="Proteomes" id="UP000033835"/>
    </source>
</evidence>
<name>A0A0F8GL08_METMZ</name>
<evidence type="ECO:0000313" key="26">
    <source>
        <dbReference type="EMBL" id="KKI03611.1"/>
    </source>
</evidence>
<evidence type="ECO:0000313" key="37">
    <source>
        <dbReference type="Proteomes" id="UP000034188"/>
    </source>
</evidence>
<evidence type="ECO:0000313" key="8">
    <source>
        <dbReference type="EMBL" id="KKG82040.1"/>
    </source>
</evidence>
<evidence type="ECO:0000313" key="14">
    <source>
        <dbReference type="EMBL" id="KKH44947.1"/>
    </source>
</evidence>
<evidence type="ECO:0000313" key="7">
    <source>
        <dbReference type="EMBL" id="KKG65086.1"/>
    </source>
</evidence>
<keyword evidence="1" id="KW-0812">Transmembrane</keyword>
<evidence type="ECO:0000313" key="13">
    <source>
        <dbReference type="EMBL" id="KKH39266.1"/>
    </source>
</evidence>
<dbReference type="EMBL" id="JJQO01000138">
    <property type="protein sequence ID" value="KKH65269.1"/>
    <property type="molecule type" value="Genomic_DNA"/>
</dbReference>
<evidence type="ECO:0000313" key="19">
    <source>
        <dbReference type="EMBL" id="KKH74501.1"/>
    </source>
</evidence>
<dbReference type="Proteomes" id="UP000034232">
    <property type="component" value="Unassembled WGS sequence"/>
</dbReference>
<evidence type="ECO:0000313" key="40">
    <source>
        <dbReference type="Proteomes" id="UP000034279"/>
    </source>
</evidence>
<evidence type="ECO:0000313" key="3">
    <source>
        <dbReference type="EMBL" id="KKG04012.1"/>
    </source>
</evidence>
<dbReference type="EMBL" id="JJOT01000052">
    <property type="protein sequence ID" value="KKG03158.1"/>
    <property type="molecule type" value="Genomic_DNA"/>
</dbReference>
<evidence type="ECO:0000313" key="51">
    <source>
        <dbReference type="Proteomes" id="UP000034925"/>
    </source>
</evidence>
<evidence type="ECO:0000313" key="50">
    <source>
        <dbReference type="Proteomes" id="UP000034872"/>
    </source>
</evidence>
<evidence type="ECO:0000313" key="16">
    <source>
        <dbReference type="EMBL" id="KKH60550.1"/>
    </source>
</evidence>
<dbReference type="Proteomes" id="UP000033835">
    <property type="component" value="Unassembled WGS sequence"/>
</dbReference>
<keyword evidence="1" id="KW-0472">Membrane</keyword>
<dbReference type="Proteomes" id="UP000034279">
    <property type="component" value="Unassembled WGS sequence"/>
</dbReference>
<evidence type="ECO:0000313" key="17">
    <source>
        <dbReference type="EMBL" id="KKH65269.1"/>
    </source>
</evidence>
<dbReference type="Proteomes" id="UP000034758">
    <property type="component" value="Unassembled WGS sequence"/>
</dbReference>
<dbReference type="EMBL" id="JJPJ01000045">
    <property type="protein sequence ID" value="KKG63949.1"/>
    <property type="molecule type" value="Genomic_DNA"/>
</dbReference>
<dbReference type="Proteomes" id="UP000033933">
    <property type="component" value="Unassembled WGS sequence"/>
</dbReference>
<dbReference type="PATRIC" id="fig|2209.41.peg.4248"/>
<evidence type="ECO:0000313" key="21">
    <source>
        <dbReference type="EMBL" id="KKH80294.1"/>
    </source>
</evidence>
<dbReference type="Proteomes" id="UP000033864">
    <property type="component" value="Unassembled WGS sequence"/>
</dbReference>
<dbReference type="EMBL" id="JJPI01000015">
    <property type="protein sequence ID" value="KKG57921.1"/>
    <property type="molecule type" value="Genomic_DNA"/>
</dbReference>
<dbReference type="AlphaFoldDB" id="A0A0F8GL08"/>
<evidence type="ECO:0000313" key="25">
    <source>
        <dbReference type="EMBL" id="KKH97870.1"/>
    </source>
</evidence>
<dbReference type="EMBL" id="JJRB01000042">
    <property type="protein sequence ID" value="KKI04780.1"/>
    <property type="molecule type" value="Genomic_DNA"/>
</dbReference>
<evidence type="ECO:0000313" key="27">
    <source>
        <dbReference type="EMBL" id="KKI04780.1"/>
    </source>
</evidence>
<dbReference type="EMBL" id="JJPP01000037">
    <property type="protein sequence ID" value="KKG82040.1"/>
    <property type="molecule type" value="Genomic_DNA"/>
</dbReference>
<dbReference type="Proteomes" id="UP000034040">
    <property type="component" value="Unassembled WGS sequence"/>
</dbReference>
<evidence type="ECO:0000313" key="18">
    <source>
        <dbReference type="EMBL" id="KKH70292.1"/>
    </source>
</evidence>
<evidence type="ECO:0000313" key="6">
    <source>
        <dbReference type="EMBL" id="KKG63949.1"/>
    </source>
</evidence>
<dbReference type="Proteomes" id="UP000034566">
    <property type="component" value="Unassembled WGS sequence"/>
</dbReference>
<evidence type="ECO:0000313" key="15">
    <source>
        <dbReference type="EMBL" id="KKH55737.1"/>
    </source>
</evidence>
<dbReference type="Proteomes" id="UP000034468">
    <property type="component" value="Unassembled WGS sequence"/>
</dbReference>
<dbReference type="EMBL" id="JJQZ01000083">
    <property type="protein sequence ID" value="KKH96060.1"/>
    <property type="molecule type" value="Genomic_DNA"/>
</dbReference>
<evidence type="ECO:0000313" key="41">
    <source>
        <dbReference type="Proteomes" id="UP000034468"/>
    </source>
</evidence>
<comment type="caution">
    <text evidence="7">The sequence shown here is derived from an EMBL/GenBank/DDBJ whole genome shotgun (WGS) entry which is preliminary data.</text>
</comment>
<dbReference type="EMBL" id="JJQG01000075">
    <property type="protein sequence ID" value="KKH39266.1"/>
    <property type="molecule type" value="Genomic_DNA"/>
</dbReference>
<gene>
    <name evidence="3" type="ORF">DU31_17755</name>
    <name evidence="5" type="ORF">DU33_13325</name>
    <name evidence="4" type="ORF">DU34_19450</name>
    <name evidence="2" type="ORF">DU40_11985</name>
    <name evidence="7" type="ORF">DU45_04755</name>
    <name evidence="12" type="ORF">DU50_17605</name>
    <name evidence="13" type="ORF">DU54_09050</name>
    <name evidence="8" type="ORF">DU55_05125</name>
    <name evidence="10" type="ORF">DU56_12720</name>
    <name evidence="6" type="ORF">DU64_08220</name>
    <name evidence="9" type="ORF">DU66_06150</name>
    <name evidence="11" type="ORF">DU68_13190</name>
    <name evidence="16" type="ORF">DU73_00415</name>
    <name evidence="17" type="ORF">DU75_18575</name>
    <name evidence="15" type="ORF">DU76_17500</name>
    <name evidence="20" type="ORF">DU77_11400</name>
    <name evidence="21" type="ORF">DU78_04820</name>
    <name evidence="25" type="ORF">DU79_19785</name>
    <name evidence="26" type="ORF">DU81_11305</name>
    <name evidence="22" type="ORF">DU82_12010</name>
    <name evidence="27" type="ORF">DU83_11575</name>
    <name evidence="24" type="ORF">DU84_11605</name>
    <name evidence="14" type="ORF">DU85_11840</name>
    <name evidence="19" type="ORF">DU86_17440</name>
    <name evidence="18" type="ORF">DU87_10300</name>
    <name evidence="23" type="ORF">DU88_08930</name>
</gene>
<organism evidence="7 43">
    <name type="scientific">Methanosarcina mazei</name>
    <name type="common">Methanosarcina frisia</name>
    <dbReference type="NCBI Taxonomy" id="2209"/>
    <lineage>
        <taxon>Archaea</taxon>
        <taxon>Methanobacteriati</taxon>
        <taxon>Methanobacteriota</taxon>
        <taxon>Stenosarchaea group</taxon>
        <taxon>Methanomicrobia</taxon>
        <taxon>Methanosarcinales</taxon>
        <taxon>Methanosarcinaceae</taxon>
        <taxon>Methanosarcina</taxon>
    </lineage>
</organism>
<dbReference type="Proteomes" id="UP000033885">
    <property type="component" value="Unassembled WGS sequence"/>
</dbReference>
<dbReference type="EMBL" id="JJQQ01000002">
    <property type="protein sequence ID" value="KKH70292.1"/>
    <property type="molecule type" value="Genomic_DNA"/>
</dbReference>
<evidence type="ECO:0000313" key="36">
    <source>
        <dbReference type="Proteomes" id="UP000034142"/>
    </source>
</evidence>
<evidence type="ECO:0000313" key="52">
    <source>
        <dbReference type="Proteomes" id="UP000034937"/>
    </source>
</evidence>
<evidence type="ECO:0000313" key="45">
    <source>
        <dbReference type="Proteomes" id="UP000034668"/>
    </source>
</evidence>
<evidence type="ECO:0000313" key="9">
    <source>
        <dbReference type="EMBL" id="KKG94407.1"/>
    </source>
</evidence>
<evidence type="ECO:0000313" key="38">
    <source>
        <dbReference type="Proteomes" id="UP000034232"/>
    </source>
</evidence>
<dbReference type="EMBL" id="JJQT01000076">
    <property type="protein sequence ID" value="KKH80294.1"/>
    <property type="molecule type" value="Genomic_DNA"/>
</dbReference>
<dbReference type="EMBL" id="JJQR01000091">
    <property type="protein sequence ID" value="KKH74501.1"/>
    <property type="molecule type" value="Genomic_DNA"/>
</dbReference>